<comment type="caution">
    <text evidence="2">The sequence shown here is derived from an EMBL/GenBank/DDBJ whole genome shotgun (WGS) entry which is preliminary data.</text>
</comment>
<dbReference type="STRING" id="1293890.TALK_19915"/>
<evidence type="ECO:0000313" key="2">
    <source>
        <dbReference type="EMBL" id="OSQ43834.1"/>
    </source>
</evidence>
<dbReference type="AlphaFoldDB" id="A0A1Y2L6F4"/>
<proteinExistence type="predicted"/>
<organism evidence="2 3">
    <name type="scientific">Thalassospira alkalitolerans</name>
    <dbReference type="NCBI Taxonomy" id="1293890"/>
    <lineage>
        <taxon>Bacteria</taxon>
        <taxon>Pseudomonadati</taxon>
        <taxon>Pseudomonadota</taxon>
        <taxon>Alphaproteobacteria</taxon>
        <taxon>Rhodospirillales</taxon>
        <taxon>Thalassospiraceae</taxon>
        <taxon>Thalassospira</taxon>
    </lineage>
</organism>
<name>A0A1Y2L6F4_9PROT</name>
<accession>A0A1Y2L6F4</accession>
<dbReference type="EMBL" id="JFKB01000022">
    <property type="protein sequence ID" value="OSQ43834.1"/>
    <property type="molecule type" value="Genomic_DNA"/>
</dbReference>
<keyword evidence="3" id="KW-1185">Reference proteome</keyword>
<reference evidence="2 3" key="1">
    <citation type="submission" date="2014-03" db="EMBL/GenBank/DDBJ databases">
        <title>The draft genome sequence of Thalassospira alkalitolerans JCM 18968.</title>
        <authorList>
            <person name="Lai Q."/>
            <person name="Shao Z."/>
        </authorList>
    </citation>
    <scope>NUCLEOTIDE SEQUENCE [LARGE SCALE GENOMIC DNA]</scope>
    <source>
        <strain evidence="2 3">JCM 18968</strain>
    </source>
</reference>
<dbReference type="RefSeq" id="WP_085620917.1">
    <property type="nucleotide sequence ID" value="NZ_CAXBPE010000026.1"/>
</dbReference>
<gene>
    <name evidence="2" type="ORF">TALK_19915</name>
</gene>
<feature type="transmembrane region" description="Helical" evidence="1">
    <location>
        <begin position="20"/>
        <end position="43"/>
    </location>
</feature>
<evidence type="ECO:0000256" key="1">
    <source>
        <dbReference type="SAM" id="Phobius"/>
    </source>
</evidence>
<protein>
    <submittedName>
        <fullName evidence="2">Uncharacterized protein</fullName>
    </submittedName>
</protein>
<sequence>MALSFVVSLMERDGAGAFGAPAIGLLTLFLIILVISIVAYDLLLRLVSQLRPEIRNHNRVMME</sequence>
<keyword evidence="1" id="KW-0812">Transmembrane</keyword>
<dbReference type="Proteomes" id="UP000193396">
    <property type="component" value="Unassembled WGS sequence"/>
</dbReference>
<evidence type="ECO:0000313" key="3">
    <source>
        <dbReference type="Proteomes" id="UP000193396"/>
    </source>
</evidence>
<keyword evidence="1" id="KW-0472">Membrane</keyword>
<keyword evidence="1" id="KW-1133">Transmembrane helix</keyword>